<dbReference type="SUPFAM" id="SSF51735">
    <property type="entry name" value="NAD(P)-binding Rossmann-fold domains"/>
    <property type="match status" value="1"/>
</dbReference>
<dbReference type="RefSeq" id="WP_092982218.1">
    <property type="nucleotide sequence ID" value="NZ_FOYQ01000002.1"/>
</dbReference>
<protein>
    <submittedName>
        <fullName evidence="5">Predicted dehydrogenase</fullName>
    </submittedName>
</protein>
<feature type="domain" description="Gfo/Idh/MocA-like oxidoreductase N-terminal" evidence="3">
    <location>
        <begin position="5"/>
        <end position="122"/>
    </location>
</feature>
<dbReference type="PANTHER" id="PTHR22604:SF105">
    <property type="entry name" value="TRANS-1,2-DIHYDROBENZENE-1,2-DIOL DEHYDROGENASE"/>
    <property type="match status" value="1"/>
</dbReference>
<dbReference type="Gene3D" id="3.40.50.720">
    <property type="entry name" value="NAD(P)-binding Rossmann-like Domain"/>
    <property type="match status" value="1"/>
</dbReference>
<proteinExistence type="inferred from homology"/>
<evidence type="ECO:0000313" key="5">
    <source>
        <dbReference type="EMBL" id="SFR45755.1"/>
    </source>
</evidence>
<evidence type="ECO:0000313" key="6">
    <source>
        <dbReference type="Proteomes" id="UP000199534"/>
    </source>
</evidence>
<dbReference type="InterPro" id="IPR036291">
    <property type="entry name" value="NAD(P)-bd_dom_sf"/>
</dbReference>
<evidence type="ECO:0000256" key="1">
    <source>
        <dbReference type="ARBA" id="ARBA00010928"/>
    </source>
</evidence>
<dbReference type="InterPro" id="IPR050984">
    <property type="entry name" value="Gfo/Idh/MocA_domain"/>
</dbReference>
<evidence type="ECO:0000259" key="4">
    <source>
        <dbReference type="Pfam" id="PF22725"/>
    </source>
</evidence>
<keyword evidence="2" id="KW-0560">Oxidoreductase</keyword>
<dbReference type="InterPro" id="IPR055170">
    <property type="entry name" value="GFO_IDH_MocA-like_dom"/>
</dbReference>
<gene>
    <name evidence="5" type="ORF">SAMN04490243_1734</name>
</gene>
<feature type="domain" description="GFO/IDH/MocA-like oxidoreductase" evidence="4">
    <location>
        <begin position="133"/>
        <end position="247"/>
    </location>
</feature>
<evidence type="ECO:0000259" key="3">
    <source>
        <dbReference type="Pfam" id="PF01408"/>
    </source>
</evidence>
<dbReference type="InterPro" id="IPR000683">
    <property type="entry name" value="Gfo/Idh/MocA-like_OxRdtase_N"/>
</dbReference>
<evidence type="ECO:0000256" key="2">
    <source>
        <dbReference type="ARBA" id="ARBA00023002"/>
    </source>
</evidence>
<dbReference type="Proteomes" id="UP000199534">
    <property type="component" value="Unassembled WGS sequence"/>
</dbReference>
<dbReference type="STRING" id="400055.SAMN04490243_1734"/>
<dbReference type="GO" id="GO:0016491">
    <property type="term" value="F:oxidoreductase activity"/>
    <property type="evidence" value="ECO:0007669"/>
    <property type="project" value="UniProtKB-KW"/>
</dbReference>
<name>A0A1I6GU43_9FLAO</name>
<dbReference type="SUPFAM" id="SSF55347">
    <property type="entry name" value="Glyceraldehyde-3-phosphate dehydrogenase-like, C-terminal domain"/>
    <property type="match status" value="1"/>
</dbReference>
<dbReference type="AlphaFoldDB" id="A0A1I6GU43"/>
<keyword evidence="6" id="KW-1185">Reference proteome</keyword>
<dbReference type="Gene3D" id="3.30.360.10">
    <property type="entry name" value="Dihydrodipicolinate Reductase, domain 2"/>
    <property type="match status" value="1"/>
</dbReference>
<dbReference type="Pfam" id="PF01408">
    <property type="entry name" value="GFO_IDH_MocA"/>
    <property type="match status" value="1"/>
</dbReference>
<dbReference type="PANTHER" id="PTHR22604">
    <property type="entry name" value="OXIDOREDUCTASES"/>
    <property type="match status" value="1"/>
</dbReference>
<dbReference type="GO" id="GO:0000166">
    <property type="term" value="F:nucleotide binding"/>
    <property type="evidence" value="ECO:0007669"/>
    <property type="project" value="InterPro"/>
</dbReference>
<dbReference type="EMBL" id="FOYQ01000002">
    <property type="protein sequence ID" value="SFR45755.1"/>
    <property type="molecule type" value="Genomic_DNA"/>
</dbReference>
<organism evidence="5 6">
    <name type="scientific">Robiginitalea myxolifaciens</name>
    <dbReference type="NCBI Taxonomy" id="400055"/>
    <lineage>
        <taxon>Bacteria</taxon>
        <taxon>Pseudomonadati</taxon>
        <taxon>Bacteroidota</taxon>
        <taxon>Flavobacteriia</taxon>
        <taxon>Flavobacteriales</taxon>
        <taxon>Flavobacteriaceae</taxon>
        <taxon>Robiginitalea</taxon>
    </lineage>
</organism>
<dbReference type="OrthoDB" id="9815825at2"/>
<accession>A0A1I6GU43</accession>
<comment type="similarity">
    <text evidence="1">Belongs to the Gfo/Idh/MocA family.</text>
</comment>
<dbReference type="Pfam" id="PF22725">
    <property type="entry name" value="GFO_IDH_MocA_C3"/>
    <property type="match status" value="1"/>
</dbReference>
<reference evidence="5 6" key="1">
    <citation type="submission" date="2016-10" db="EMBL/GenBank/DDBJ databases">
        <authorList>
            <person name="de Groot N.N."/>
        </authorList>
    </citation>
    <scope>NUCLEOTIDE SEQUENCE [LARGE SCALE GENOMIC DNA]</scope>
    <source>
        <strain evidence="5 6">DSM 21019</strain>
    </source>
</reference>
<sequence length="324" mass="35956">MSDTIQWGILGLGHIAASFARDLALVPEANLKAVASRSSQKAQAFAAEWEADNFYASYQELLADPEVDVIYIATPHTLHCEQTIMALEAGKHVLCEKPLGIDNQEIDRMLNAAEKSGVFLMEALWSRFNPALRAAVEKVHSGELGALKYLKADFAFPALDRNPEGRLLNPALAGGSLLDIGIYPVFLAYWLLGTPERFEAIAHFHETGIEKQIGMVFSYPDAIAMLYSGLSSKSEMKVEISCESGNIYIHPRWHETDGFEVDLEGEGEVIEIPTQGKGYTYEIREVHRCLKAGLRQSPDWSWSDSKALHGLLQAIRERCGITFD</sequence>